<proteinExistence type="predicted"/>
<evidence type="ECO:0000313" key="2">
    <source>
        <dbReference type="EMBL" id="AKG94529.1"/>
    </source>
</evidence>
<gene>
    <name evidence="2" type="ORF">Shpa_18</name>
</gene>
<dbReference type="OrthoDB" id="11826at10239"/>
<dbReference type="EMBL" id="KR072689">
    <property type="protein sequence ID" value="AKG94529.1"/>
    <property type="molecule type" value="Genomic_DNA"/>
</dbReference>
<dbReference type="Proteomes" id="UP000223061">
    <property type="component" value="Segment"/>
</dbReference>
<evidence type="ECO:0000313" key="3">
    <source>
        <dbReference type="Proteomes" id="UP000223061"/>
    </source>
</evidence>
<dbReference type="Pfam" id="PF22262">
    <property type="entry name" value="DUF6950"/>
    <property type="match status" value="1"/>
</dbReference>
<name>A0A0U2C0Z1_9CAUD</name>
<organism evidence="2 3">
    <name type="scientific">Paracoccus phage Shpa</name>
    <dbReference type="NCBI Taxonomy" id="1647282"/>
    <lineage>
        <taxon>Viruses</taxon>
        <taxon>Duplodnaviria</taxon>
        <taxon>Heunggongvirae</taxon>
        <taxon>Uroviricota</taxon>
        <taxon>Caudoviricetes</taxon>
        <taxon>Vhulanivirus</taxon>
        <taxon>Vhulanivirus Shpa</taxon>
    </lineage>
</organism>
<sequence length="134" mass="14579">MRHPDWQARLTDYVVQMMGVDFKPGQHDCALFTAGAVKAVTGQDYARGHRGYRTIAEGMRKLRRAGFQDHVALVASILPEIPPAFAQVGDVAVIETDEGPALGVVQGEMIYCLRPDGMGLVPLLSAVRAFRVGE</sequence>
<accession>A0A0U2C0Z1</accession>
<evidence type="ECO:0000259" key="1">
    <source>
        <dbReference type="Pfam" id="PF22262"/>
    </source>
</evidence>
<keyword evidence="3" id="KW-1185">Reference proteome</keyword>
<feature type="domain" description="DUF6950" evidence="1">
    <location>
        <begin position="1"/>
        <end position="132"/>
    </location>
</feature>
<protein>
    <recommendedName>
        <fullName evidence="1">DUF6950 domain-containing protein</fullName>
    </recommendedName>
</protein>
<dbReference type="InterPro" id="IPR053802">
    <property type="entry name" value="DUF6950"/>
</dbReference>
<reference evidence="2 3" key="1">
    <citation type="submission" date="2015-04" db="EMBL/GenBank/DDBJ databases">
        <title>Isolation and characterization of bacteriophages from East Africa Rift Valley soda lakes.</title>
        <authorList>
            <person name="van Zyl L.J."/>
            <person name="Nemavhulani S."/>
            <person name="Cowan D.A."/>
            <person name="Trindade M.I."/>
        </authorList>
    </citation>
    <scope>NUCLEOTIDE SEQUENCE [LARGE SCALE GENOMIC DNA]</scope>
</reference>